<keyword evidence="1" id="KW-0472">Membrane</keyword>
<organism evidence="2 3">
    <name type="scientific">Tetrahymena thermophila (strain SB210)</name>
    <dbReference type="NCBI Taxonomy" id="312017"/>
    <lineage>
        <taxon>Eukaryota</taxon>
        <taxon>Sar</taxon>
        <taxon>Alveolata</taxon>
        <taxon>Ciliophora</taxon>
        <taxon>Intramacronucleata</taxon>
        <taxon>Oligohymenophorea</taxon>
        <taxon>Hymenostomatida</taxon>
        <taxon>Tetrahymenina</taxon>
        <taxon>Tetrahymenidae</taxon>
        <taxon>Tetrahymena</taxon>
    </lineage>
</organism>
<dbReference type="OrthoDB" id="302623at2759"/>
<sequence>MNFSKIDLFSQHFNFNVGQQQIKKGTISGAILTLAITIIAASYYSYLLYIYVNNEIEPTYRSQNIITQDKIEIDLNSKLVGFRYEYDTNINIDQFQAQNNKTYVVLMGFYYYADANKTNELTIPLNVIKCSDKELQDFYCLDFSQISNQTLILSNRDNIQSFIGIKVYGCLDVDFFKTDTPNNCASQDEIDKIMNGQNSGLRLRMFTSQFNIMTKQNQVNYRNVFIYTIASQLIQTTIKTQKQNTSVKQGLLILQETNFSSPIQYDVIQQSYDRNYSQQYIGLTGYNFVQILMDEIVQEIKIQYPTIPEILALGNSILALLMFLGVIGRSISANSIRRDFFMLILQNLYQGKYMQLLQNNRLVDFKKNPDQEPLQEQTNHDLLKNNIQSTQFQEKTEKIQFKRYQSQATKSKRSIDVSQFNTNLKNSNVFLTIKSPKLNESSILSEQSIKSKQRLDTNKNIQALKAIYDQSYLQKVSKILFSKSWFKKKQESHQNVKICKYERKIIEKQLNKELDIYQIYQDLLFLKKAIMIILDKDQLAAIKFVGCSQNFFDKVNDNTESVVTQLYNEKKMTHFEEQFTVLQSEDLQYQCIKQFISKCQNERNMSEIDKKILSSLN</sequence>
<dbReference type="Proteomes" id="UP000009168">
    <property type="component" value="Unassembled WGS sequence"/>
</dbReference>
<feature type="transmembrane region" description="Helical" evidence="1">
    <location>
        <begin position="30"/>
        <end position="52"/>
    </location>
</feature>
<dbReference type="AlphaFoldDB" id="W7XCQ2"/>
<name>W7XCQ2_TETTS</name>
<dbReference type="EMBL" id="GG662699">
    <property type="protein sequence ID" value="EWS74313.1"/>
    <property type="molecule type" value="Genomic_DNA"/>
</dbReference>
<proteinExistence type="predicted"/>
<evidence type="ECO:0000313" key="2">
    <source>
        <dbReference type="EMBL" id="EWS74313.1"/>
    </source>
</evidence>
<dbReference type="KEGG" id="tet:TTHERM_000129239"/>
<keyword evidence="3" id="KW-1185">Reference proteome</keyword>
<reference evidence="3" key="1">
    <citation type="journal article" date="2006" name="PLoS Biol.">
        <title>Macronuclear genome sequence of the ciliate Tetrahymena thermophila, a model eukaryote.</title>
        <authorList>
            <person name="Eisen J.A."/>
            <person name="Coyne R.S."/>
            <person name="Wu M."/>
            <person name="Wu D."/>
            <person name="Thiagarajan M."/>
            <person name="Wortman J.R."/>
            <person name="Badger J.H."/>
            <person name="Ren Q."/>
            <person name="Amedeo P."/>
            <person name="Jones K.M."/>
            <person name="Tallon L.J."/>
            <person name="Delcher A.L."/>
            <person name="Salzberg S.L."/>
            <person name="Silva J.C."/>
            <person name="Haas B.J."/>
            <person name="Majoros W.H."/>
            <person name="Farzad M."/>
            <person name="Carlton J.M."/>
            <person name="Smith R.K. Jr."/>
            <person name="Garg J."/>
            <person name="Pearlman R.E."/>
            <person name="Karrer K.M."/>
            <person name="Sun L."/>
            <person name="Manning G."/>
            <person name="Elde N.C."/>
            <person name="Turkewitz A.P."/>
            <person name="Asai D.J."/>
            <person name="Wilkes D.E."/>
            <person name="Wang Y."/>
            <person name="Cai H."/>
            <person name="Collins K."/>
            <person name="Stewart B.A."/>
            <person name="Lee S.R."/>
            <person name="Wilamowska K."/>
            <person name="Weinberg Z."/>
            <person name="Ruzzo W.L."/>
            <person name="Wloga D."/>
            <person name="Gaertig J."/>
            <person name="Frankel J."/>
            <person name="Tsao C.-C."/>
            <person name="Gorovsky M.A."/>
            <person name="Keeling P.J."/>
            <person name="Waller R.F."/>
            <person name="Patron N.J."/>
            <person name="Cherry J.M."/>
            <person name="Stover N.A."/>
            <person name="Krieger C.J."/>
            <person name="del Toro C."/>
            <person name="Ryder H.F."/>
            <person name="Williamson S.C."/>
            <person name="Barbeau R.A."/>
            <person name="Hamilton E.P."/>
            <person name="Orias E."/>
        </authorList>
    </citation>
    <scope>NUCLEOTIDE SEQUENCE [LARGE SCALE GENOMIC DNA]</scope>
    <source>
        <strain evidence="3">SB210</strain>
    </source>
</reference>
<gene>
    <name evidence="2" type="ORF">TTHERM_000129239</name>
</gene>
<dbReference type="RefSeq" id="XP_012653134.1">
    <property type="nucleotide sequence ID" value="XM_012797680.1"/>
</dbReference>
<keyword evidence="1" id="KW-1133">Transmembrane helix</keyword>
<feature type="transmembrane region" description="Helical" evidence="1">
    <location>
        <begin position="310"/>
        <end position="328"/>
    </location>
</feature>
<keyword evidence="1" id="KW-0812">Transmembrane</keyword>
<dbReference type="InParanoid" id="W7XCQ2"/>
<evidence type="ECO:0000313" key="3">
    <source>
        <dbReference type="Proteomes" id="UP000009168"/>
    </source>
</evidence>
<accession>W7XCQ2</accession>
<dbReference type="GeneID" id="24437415"/>
<evidence type="ECO:0000256" key="1">
    <source>
        <dbReference type="SAM" id="Phobius"/>
    </source>
</evidence>
<protein>
    <submittedName>
        <fullName evidence="2">AMP-binding enzyme family protein</fullName>
    </submittedName>
</protein>